<sequence>MTMVLTGSTIRNARKAKGMSQVQLAEGICTQATVSSIENQNTSPNFDILAAICRKLDLLITDVAKNSSYGDKVFSYIEDDMRNHMYAEAKNHIDQIDCDRLNTKTMKCKYHCYRGFIELYINDDIDEAIYNFNLQLTQYCADEATFYQAWSNLGIGLAYQKLGKLSRAENFIDASAQILSKVKKEGKHNMCVIVDLYIDVIAAYSELGKYDTASCLIHEILHQLTQQDLIYKADVLAELESKCLYAKGQVIQATMKQFAAMFIAELRGNTDLAEKIMNRNQSHIVEMVKNELSKNEGNPTFVK</sequence>
<dbReference type="SUPFAM" id="SSF47413">
    <property type="entry name" value="lambda repressor-like DNA-binding domains"/>
    <property type="match status" value="1"/>
</dbReference>
<dbReference type="InterPro" id="IPR001387">
    <property type="entry name" value="Cro/C1-type_HTH"/>
</dbReference>
<name>A0A0R1KZP2_9LACO</name>
<dbReference type="Pfam" id="PF01381">
    <property type="entry name" value="HTH_3"/>
    <property type="match status" value="1"/>
</dbReference>
<dbReference type="PATRIC" id="fig|1423808.3.peg.1704"/>
<dbReference type="PROSITE" id="PS50943">
    <property type="entry name" value="HTH_CROC1"/>
    <property type="match status" value="1"/>
</dbReference>
<dbReference type="RefSeq" id="WP_057823822.1">
    <property type="nucleotide sequence ID" value="NZ_AZEA01000003.1"/>
</dbReference>
<dbReference type="SMART" id="SM00530">
    <property type="entry name" value="HTH_XRE"/>
    <property type="match status" value="1"/>
</dbReference>
<dbReference type="Gene3D" id="1.25.40.10">
    <property type="entry name" value="Tetratricopeptide repeat domain"/>
    <property type="match status" value="1"/>
</dbReference>
<keyword evidence="3" id="KW-1185">Reference proteome</keyword>
<dbReference type="Proteomes" id="UP000051581">
    <property type="component" value="Unassembled WGS sequence"/>
</dbReference>
<dbReference type="OrthoDB" id="1150409at2"/>
<organism evidence="2 3">
    <name type="scientific">Lentilactobacillus sunkii DSM 19904</name>
    <dbReference type="NCBI Taxonomy" id="1423808"/>
    <lineage>
        <taxon>Bacteria</taxon>
        <taxon>Bacillati</taxon>
        <taxon>Bacillota</taxon>
        <taxon>Bacilli</taxon>
        <taxon>Lactobacillales</taxon>
        <taxon>Lactobacillaceae</taxon>
        <taxon>Lentilactobacillus</taxon>
    </lineage>
</organism>
<gene>
    <name evidence="2" type="ORF">FD17_GL001684</name>
</gene>
<feature type="domain" description="HTH cro/C1-type" evidence="1">
    <location>
        <begin position="10"/>
        <end position="63"/>
    </location>
</feature>
<dbReference type="AlphaFoldDB" id="A0A0R1KZP2"/>
<proteinExistence type="predicted"/>
<comment type="caution">
    <text evidence="2">The sequence shown here is derived from an EMBL/GenBank/DDBJ whole genome shotgun (WGS) entry which is preliminary data.</text>
</comment>
<dbReference type="SUPFAM" id="SSF48452">
    <property type="entry name" value="TPR-like"/>
    <property type="match status" value="1"/>
</dbReference>
<dbReference type="EMBL" id="AZEA01000003">
    <property type="protein sequence ID" value="KRK89197.1"/>
    <property type="molecule type" value="Genomic_DNA"/>
</dbReference>
<accession>A0A0R1KZP2</accession>
<dbReference type="InterPro" id="IPR010982">
    <property type="entry name" value="Lambda_DNA-bd_dom_sf"/>
</dbReference>
<dbReference type="InterPro" id="IPR011990">
    <property type="entry name" value="TPR-like_helical_dom_sf"/>
</dbReference>
<evidence type="ECO:0000313" key="3">
    <source>
        <dbReference type="Proteomes" id="UP000051581"/>
    </source>
</evidence>
<reference evidence="2 3" key="1">
    <citation type="journal article" date="2015" name="Genome Announc.">
        <title>Expanding the biotechnology potential of lactobacilli through comparative genomics of 213 strains and associated genera.</title>
        <authorList>
            <person name="Sun Z."/>
            <person name="Harris H.M."/>
            <person name="McCann A."/>
            <person name="Guo C."/>
            <person name="Argimon S."/>
            <person name="Zhang W."/>
            <person name="Yang X."/>
            <person name="Jeffery I.B."/>
            <person name="Cooney J.C."/>
            <person name="Kagawa T.F."/>
            <person name="Liu W."/>
            <person name="Song Y."/>
            <person name="Salvetti E."/>
            <person name="Wrobel A."/>
            <person name="Rasinkangas P."/>
            <person name="Parkhill J."/>
            <person name="Rea M.C."/>
            <person name="O'Sullivan O."/>
            <person name="Ritari J."/>
            <person name="Douillard F.P."/>
            <person name="Paul Ross R."/>
            <person name="Yang R."/>
            <person name="Briner A.E."/>
            <person name="Felis G.E."/>
            <person name="de Vos W.M."/>
            <person name="Barrangou R."/>
            <person name="Klaenhammer T.R."/>
            <person name="Caufield P.W."/>
            <person name="Cui Y."/>
            <person name="Zhang H."/>
            <person name="O'Toole P.W."/>
        </authorList>
    </citation>
    <scope>NUCLEOTIDE SEQUENCE [LARGE SCALE GENOMIC DNA]</scope>
    <source>
        <strain evidence="2 3">DSM 19904</strain>
    </source>
</reference>
<dbReference type="GO" id="GO:0003677">
    <property type="term" value="F:DNA binding"/>
    <property type="evidence" value="ECO:0007669"/>
    <property type="project" value="InterPro"/>
</dbReference>
<evidence type="ECO:0000313" key="2">
    <source>
        <dbReference type="EMBL" id="KRK89197.1"/>
    </source>
</evidence>
<dbReference type="CDD" id="cd00093">
    <property type="entry name" value="HTH_XRE"/>
    <property type="match status" value="1"/>
</dbReference>
<protein>
    <submittedName>
        <fullName evidence="2">Helix-turn-helix domain-containing protein</fullName>
    </submittedName>
</protein>
<evidence type="ECO:0000259" key="1">
    <source>
        <dbReference type="PROSITE" id="PS50943"/>
    </source>
</evidence>